<dbReference type="Proteomes" id="UP001157915">
    <property type="component" value="Unassembled WGS sequence"/>
</dbReference>
<dbReference type="RefSeq" id="WP_283412303.1">
    <property type="nucleotide sequence ID" value="NZ_FXUA01000002.1"/>
</dbReference>
<keyword evidence="2" id="KW-1185">Reference proteome</keyword>
<organism evidence="1 2">
    <name type="scientific">Algoriphagus winogradskyi</name>
    <dbReference type="NCBI Taxonomy" id="237017"/>
    <lineage>
        <taxon>Bacteria</taxon>
        <taxon>Pseudomonadati</taxon>
        <taxon>Bacteroidota</taxon>
        <taxon>Cytophagia</taxon>
        <taxon>Cytophagales</taxon>
        <taxon>Cyclobacteriaceae</taxon>
        <taxon>Algoriphagus</taxon>
    </lineage>
</organism>
<reference evidence="1 2" key="1">
    <citation type="submission" date="2017-05" db="EMBL/GenBank/DDBJ databases">
        <authorList>
            <person name="Varghese N."/>
            <person name="Submissions S."/>
        </authorList>
    </citation>
    <scope>NUCLEOTIDE SEQUENCE [LARGE SCALE GENOMIC DNA]</scope>
    <source>
        <strain evidence="1 2">DSM 15360</strain>
    </source>
</reference>
<evidence type="ECO:0000313" key="1">
    <source>
        <dbReference type="EMBL" id="SMP15740.1"/>
    </source>
</evidence>
<gene>
    <name evidence="1" type="ORF">SAMN06265367_102514</name>
</gene>
<protein>
    <submittedName>
        <fullName evidence="1">Uncharacterized protein</fullName>
    </submittedName>
</protein>
<sequence>MSNFQSISVVIGLLVFTSFSKAEKEKVFVIIDDCQQWGKRRPIDEQYFSITTNKVWLSSSYYSYDEQDTLASVHLFNGDIDLNPPELLEMSLAEMLNSGVQFSSEIGVEDWSTFNSEGSELYIILPEDFCSEKKFLHSTNFTLYKTRVRVDYPGPECILIDDPMRFFPKDTSRRNRDPKK</sequence>
<proteinExistence type="predicted"/>
<dbReference type="EMBL" id="FXUA01000002">
    <property type="protein sequence ID" value="SMP15740.1"/>
    <property type="molecule type" value="Genomic_DNA"/>
</dbReference>
<comment type="caution">
    <text evidence="1">The sequence shown here is derived from an EMBL/GenBank/DDBJ whole genome shotgun (WGS) entry which is preliminary data.</text>
</comment>
<evidence type="ECO:0000313" key="2">
    <source>
        <dbReference type="Proteomes" id="UP001157915"/>
    </source>
</evidence>
<accession>A0ABY1NQQ2</accession>
<name>A0ABY1NQQ2_9BACT</name>